<gene>
    <name evidence="1" type="primary">38</name>
    <name evidence="1" type="ORF">TRIXIE_38</name>
</gene>
<accession>G1JV88</accession>
<evidence type="ECO:0000313" key="2">
    <source>
        <dbReference type="Proteomes" id="UP000008902"/>
    </source>
</evidence>
<name>G1JV88_9CAUD</name>
<dbReference type="OrthoDB" id="23133at10239"/>
<keyword evidence="2" id="KW-1185">Reference proteome</keyword>
<sequence>MQLAFLELTDTNNGATGWVNVEQIASVVDVPEVGTLVTGSFGTVTVAEPAADILTKITDLVNQVND</sequence>
<evidence type="ECO:0000313" key="1">
    <source>
        <dbReference type="EMBL" id="AEL17921.1"/>
    </source>
</evidence>
<dbReference type="KEGG" id="vg:18565199"/>
<dbReference type="Proteomes" id="UP000008902">
    <property type="component" value="Segment"/>
</dbReference>
<dbReference type="EMBL" id="JN408461">
    <property type="protein sequence ID" value="AEL17921.1"/>
    <property type="molecule type" value="Genomic_DNA"/>
</dbReference>
<dbReference type="GeneID" id="18565199"/>
<protein>
    <submittedName>
        <fullName evidence="1">Uncharacterized protein</fullName>
    </submittedName>
</protein>
<proteinExistence type="predicted"/>
<dbReference type="RefSeq" id="YP_009017169.1">
    <property type="nucleotide sequence ID" value="NC_023731.1"/>
</dbReference>
<organism evidence="1 2">
    <name type="scientific">Mycobacterium phage Trixie</name>
    <dbReference type="NCBI Taxonomy" id="1071503"/>
    <lineage>
        <taxon>Viruses</taxon>
        <taxon>Duplodnaviria</taxon>
        <taxon>Heunggongvirae</taxon>
        <taxon>Uroviricota</taxon>
        <taxon>Caudoviricetes</taxon>
        <taxon>Fromanvirus</taxon>
        <taxon>Fromanvirus trixie</taxon>
    </lineage>
</organism>
<reference evidence="1 2" key="1">
    <citation type="journal article" date="2012" name="J. Virol.">
        <title>Complete Genome Sequences of 138 Mycobacteriophages.</title>
        <authorList>
            <consortium name="the Science Education Alliance Phage Hunters Advancing Genomics and Evolutionary Science Program"/>
            <consortium name="the KwaZulu-Natal Research Institute for Tuberculosis and HIV Mycobacterial Genetics Course Students"/>
            <consortium name="the Phage Hunters Integrating Research and Education Program"/>
            <person name="Hatfull G.F."/>
        </authorList>
    </citation>
    <scope>NUCLEOTIDE SEQUENCE [LARGE SCALE GENOMIC DNA]</scope>
</reference>